<comment type="caution">
    <text evidence="2">The sequence shown here is derived from an EMBL/GenBank/DDBJ whole genome shotgun (WGS) entry which is preliminary data.</text>
</comment>
<name>A0AA37SRF6_9BACT</name>
<feature type="chain" id="PRO_5041465406" evidence="1">
    <location>
        <begin position="21"/>
        <end position="165"/>
    </location>
</feature>
<keyword evidence="3" id="KW-1185">Reference proteome</keyword>
<gene>
    <name evidence="2" type="ORF">GCM10007940_34280</name>
</gene>
<dbReference type="EMBL" id="BSOH01000023">
    <property type="protein sequence ID" value="GLR18812.1"/>
    <property type="molecule type" value="Genomic_DNA"/>
</dbReference>
<evidence type="ECO:0000256" key="1">
    <source>
        <dbReference type="SAM" id="SignalP"/>
    </source>
</evidence>
<evidence type="ECO:0000313" key="3">
    <source>
        <dbReference type="Proteomes" id="UP001156666"/>
    </source>
</evidence>
<dbReference type="RefSeq" id="WP_235292760.1">
    <property type="nucleotide sequence ID" value="NZ_BSOH01000023.1"/>
</dbReference>
<feature type="signal peptide" evidence="1">
    <location>
        <begin position="1"/>
        <end position="20"/>
    </location>
</feature>
<sequence length="165" mass="17716">MKLTNTLVLLLFCISLSAQNVGVNIAIPESTMDIRSKSISEPSQLNISNQDRSRYVRFFSGSETYPDPSMSWNPGHSLLFATYDDANFIFTEYMRIDSLGRVGIGVTDPDAKLEVDGQIKIMGGSPGADKVLISDADGLASWGASPPPPATTYSVGDFAQGGVVF</sequence>
<reference evidence="2" key="1">
    <citation type="journal article" date="2014" name="Int. J. Syst. Evol. Microbiol.">
        <title>Complete genome sequence of Corynebacterium casei LMG S-19264T (=DSM 44701T), isolated from a smear-ripened cheese.</title>
        <authorList>
            <consortium name="US DOE Joint Genome Institute (JGI-PGF)"/>
            <person name="Walter F."/>
            <person name="Albersmeier A."/>
            <person name="Kalinowski J."/>
            <person name="Ruckert C."/>
        </authorList>
    </citation>
    <scope>NUCLEOTIDE SEQUENCE</scope>
    <source>
        <strain evidence="2">NBRC 108769</strain>
    </source>
</reference>
<reference evidence="2" key="2">
    <citation type="submission" date="2023-01" db="EMBL/GenBank/DDBJ databases">
        <title>Draft genome sequence of Portibacter lacus strain NBRC 108769.</title>
        <authorList>
            <person name="Sun Q."/>
            <person name="Mori K."/>
        </authorList>
    </citation>
    <scope>NUCLEOTIDE SEQUENCE</scope>
    <source>
        <strain evidence="2">NBRC 108769</strain>
    </source>
</reference>
<dbReference type="AlphaFoldDB" id="A0AA37SRF6"/>
<proteinExistence type="predicted"/>
<organism evidence="2 3">
    <name type="scientific">Portibacter lacus</name>
    <dbReference type="NCBI Taxonomy" id="1099794"/>
    <lineage>
        <taxon>Bacteria</taxon>
        <taxon>Pseudomonadati</taxon>
        <taxon>Bacteroidota</taxon>
        <taxon>Saprospiria</taxon>
        <taxon>Saprospirales</taxon>
        <taxon>Haliscomenobacteraceae</taxon>
        <taxon>Portibacter</taxon>
    </lineage>
</organism>
<protein>
    <submittedName>
        <fullName evidence="2">Uncharacterized protein</fullName>
    </submittedName>
</protein>
<accession>A0AA37SRF6</accession>
<keyword evidence="1" id="KW-0732">Signal</keyword>
<dbReference type="Proteomes" id="UP001156666">
    <property type="component" value="Unassembled WGS sequence"/>
</dbReference>
<evidence type="ECO:0000313" key="2">
    <source>
        <dbReference type="EMBL" id="GLR18812.1"/>
    </source>
</evidence>